<evidence type="ECO:0000256" key="5">
    <source>
        <dbReference type="ARBA" id="ARBA00022963"/>
    </source>
</evidence>
<dbReference type="InterPro" id="IPR051406">
    <property type="entry name" value="PLD_domain"/>
</dbReference>
<comment type="similarity">
    <text evidence="2">Belongs to the phospholipase D family.</text>
</comment>
<keyword evidence="4" id="KW-0378">Hydrolase</keyword>
<dbReference type="GO" id="GO:0016891">
    <property type="term" value="F:RNA endonuclease activity producing 5'-phosphomonoesters, hydrolytic mechanism"/>
    <property type="evidence" value="ECO:0007669"/>
    <property type="project" value="TreeGrafter"/>
</dbReference>
<evidence type="ECO:0000313" key="9">
    <source>
        <dbReference type="Proteomes" id="UP000319613"/>
    </source>
</evidence>
<feature type="domain" description="Phospholipase D-like" evidence="7">
    <location>
        <begin position="53"/>
        <end position="177"/>
    </location>
</feature>
<dbReference type="EC" id="3.1.4.4" evidence="3"/>
<dbReference type="Proteomes" id="UP000319613">
    <property type="component" value="Unassembled WGS sequence"/>
</dbReference>
<keyword evidence="6" id="KW-0443">Lipid metabolism</keyword>
<accession>A0A554JBB1</accession>
<name>A0A554JBB1_9BACT</name>
<dbReference type="AlphaFoldDB" id="A0A554JBB1"/>
<dbReference type="Gene3D" id="3.30.870.10">
    <property type="entry name" value="Endonuclease Chain A"/>
    <property type="match status" value="1"/>
</dbReference>
<evidence type="ECO:0000259" key="7">
    <source>
        <dbReference type="Pfam" id="PF13091"/>
    </source>
</evidence>
<keyword evidence="5" id="KW-0442">Lipid degradation</keyword>
<evidence type="ECO:0000256" key="2">
    <source>
        <dbReference type="ARBA" id="ARBA00008664"/>
    </source>
</evidence>
<proteinExistence type="inferred from homology"/>
<evidence type="ECO:0000256" key="3">
    <source>
        <dbReference type="ARBA" id="ARBA00012027"/>
    </source>
</evidence>
<sequence length="181" mass="20935">MSRFFRYTIIFCLSFVFWFLFNQNLSFRERLLENGYAQTKVLYSKDDKIDEALVSEIQAARKFVYFAVYTITKENIVNALIAAKLRGLEVVGVLDANQIDIPEEKPWVKKLKKYGIVLKIPVKESGLMHLKMLVTDKAYASGSFNYTVSAASYNDEVIEVGRVEGIRKQYLAVFKRLYESQ</sequence>
<dbReference type="Pfam" id="PF13091">
    <property type="entry name" value="PLDc_2"/>
    <property type="match status" value="1"/>
</dbReference>
<dbReference type="GO" id="GO:0004630">
    <property type="term" value="F:phospholipase D activity"/>
    <property type="evidence" value="ECO:0007669"/>
    <property type="project" value="UniProtKB-EC"/>
</dbReference>
<dbReference type="SUPFAM" id="SSF56024">
    <property type="entry name" value="Phospholipase D/nuclease"/>
    <property type="match status" value="1"/>
</dbReference>
<dbReference type="GO" id="GO:0016042">
    <property type="term" value="P:lipid catabolic process"/>
    <property type="evidence" value="ECO:0007669"/>
    <property type="project" value="UniProtKB-KW"/>
</dbReference>
<protein>
    <recommendedName>
        <fullName evidence="3">phospholipase D</fullName>
        <ecNumber evidence="3">3.1.4.4</ecNumber>
    </recommendedName>
</protein>
<gene>
    <name evidence="8" type="ORF">G01um101477_399</name>
</gene>
<dbReference type="PANTHER" id="PTHR43856">
    <property type="entry name" value="CARDIOLIPIN HYDROLASE"/>
    <property type="match status" value="1"/>
</dbReference>
<dbReference type="InterPro" id="IPR025202">
    <property type="entry name" value="PLD-like_dom"/>
</dbReference>
<dbReference type="EMBL" id="VMFF01000036">
    <property type="protein sequence ID" value="TSC65624.1"/>
    <property type="molecule type" value="Genomic_DNA"/>
</dbReference>
<evidence type="ECO:0000256" key="6">
    <source>
        <dbReference type="ARBA" id="ARBA00023098"/>
    </source>
</evidence>
<evidence type="ECO:0000256" key="1">
    <source>
        <dbReference type="ARBA" id="ARBA00000798"/>
    </source>
</evidence>
<evidence type="ECO:0000313" key="8">
    <source>
        <dbReference type="EMBL" id="TSC65624.1"/>
    </source>
</evidence>
<comment type="caution">
    <text evidence="8">The sequence shown here is derived from an EMBL/GenBank/DDBJ whole genome shotgun (WGS) entry which is preliminary data.</text>
</comment>
<dbReference type="PANTHER" id="PTHR43856:SF1">
    <property type="entry name" value="MITOCHONDRIAL CARDIOLIPIN HYDROLASE"/>
    <property type="match status" value="1"/>
</dbReference>
<organism evidence="8 9">
    <name type="scientific">Candidatus Doudnabacteria bacterium Gr01-1014_77</name>
    <dbReference type="NCBI Taxonomy" id="2017133"/>
    <lineage>
        <taxon>Bacteria</taxon>
        <taxon>Candidatus Doudnaibacteriota</taxon>
    </lineage>
</organism>
<evidence type="ECO:0000256" key="4">
    <source>
        <dbReference type="ARBA" id="ARBA00022801"/>
    </source>
</evidence>
<reference evidence="8 9" key="1">
    <citation type="submission" date="2017-07" db="EMBL/GenBank/DDBJ databases">
        <title>Mechanisms for carbon and nitrogen cycling indicate functional differentiation within the Candidate Phyla Radiation.</title>
        <authorList>
            <person name="Danczak R.E."/>
            <person name="Johnston M.D."/>
            <person name="Kenah C."/>
            <person name="Slattery M."/>
            <person name="Wrighton K.C."/>
            <person name="Wilkins M.J."/>
        </authorList>
    </citation>
    <scope>NUCLEOTIDE SEQUENCE [LARGE SCALE GENOMIC DNA]</scope>
    <source>
        <strain evidence="8">Gr01-1014_77</strain>
    </source>
</reference>
<comment type="catalytic activity">
    <reaction evidence="1">
        <text>a 1,2-diacyl-sn-glycero-3-phosphocholine + H2O = a 1,2-diacyl-sn-glycero-3-phosphate + choline + H(+)</text>
        <dbReference type="Rhea" id="RHEA:14445"/>
        <dbReference type="ChEBI" id="CHEBI:15354"/>
        <dbReference type="ChEBI" id="CHEBI:15377"/>
        <dbReference type="ChEBI" id="CHEBI:15378"/>
        <dbReference type="ChEBI" id="CHEBI:57643"/>
        <dbReference type="ChEBI" id="CHEBI:58608"/>
        <dbReference type="EC" id="3.1.4.4"/>
    </reaction>
</comment>